<sequence length="58" mass="5999">MYGESLYLTSGVTGGATGLALAASQGVSAIAMILTGVTVAFTLMLLVRIARRGARRFH</sequence>
<reference evidence="2 3" key="1">
    <citation type="submission" date="2020-07" db="EMBL/GenBank/DDBJ databases">
        <title>Sequencing the genomes of 1000 actinobacteria strains.</title>
        <authorList>
            <person name="Klenk H.-P."/>
        </authorList>
    </citation>
    <scope>NUCLEOTIDE SEQUENCE [LARGE SCALE GENOMIC DNA]</scope>
    <source>
        <strain evidence="2 3">DSM 45772</strain>
    </source>
</reference>
<proteinExistence type="predicted"/>
<dbReference type="EMBL" id="JACCBN010000001">
    <property type="protein sequence ID" value="NYD39407.1"/>
    <property type="molecule type" value="Genomic_DNA"/>
</dbReference>
<evidence type="ECO:0000313" key="2">
    <source>
        <dbReference type="EMBL" id="NYD39407.1"/>
    </source>
</evidence>
<gene>
    <name evidence="2" type="ORF">BJ983_005509</name>
</gene>
<feature type="transmembrane region" description="Helical" evidence="1">
    <location>
        <begin position="27"/>
        <end position="47"/>
    </location>
</feature>
<name>A0A7Y9E1X3_9PSEU</name>
<keyword evidence="1" id="KW-1133">Transmembrane helix</keyword>
<accession>A0A7Y9E1X3</accession>
<dbReference type="Proteomes" id="UP000535890">
    <property type="component" value="Unassembled WGS sequence"/>
</dbReference>
<keyword evidence="1" id="KW-0472">Membrane</keyword>
<evidence type="ECO:0000256" key="1">
    <source>
        <dbReference type="SAM" id="Phobius"/>
    </source>
</evidence>
<organism evidence="2 3">
    <name type="scientific">Actinomycetospora corticicola</name>
    <dbReference type="NCBI Taxonomy" id="663602"/>
    <lineage>
        <taxon>Bacteria</taxon>
        <taxon>Bacillati</taxon>
        <taxon>Actinomycetota</taxon>
        <taxon>Actinomycetes</taxon>
        <taxon>Pseudonocardiales</taxon>
        <taxon>Pseudonocardiaceae</taxon>
        <taxon>Actinomycetospora</taxon>
    </lineage>
</organism>
<dbReference type="AlphaFoldDB" id="A0A7Y9E1X3"/>
<protein>
    <submittedName>
        <fullName evidence="2">Uncharacterized protein</fullName>
    </submittedName>
</protein>
<dbReference type="RefSeq" id="WP_179796725.1">
    <property type="nucleotide sequence ID" value="NZ_BAABHP010000009.1"/>
</dbReference>
<evidence type="ECO:0000313" key="3">
    <source>
        <dbReference type="Proteomes" id="UP000535890"/>
    </source>
</evidence>
<keyword evidence="1" id="KW-0812">Transmembrane</keyword>
<comment type="caution">
    <text evidence="2">The sequence shown here is derived from an EMBL/GenBank/DDBJ whole genome shotgun (WGS) entry which is preliminary data.</text>
</comment>
<keyword evidence="3" id="KW-1185">Reference proteome</keyword>